<dbReference type="SUPFAM" id="SSF111479">
    <property type="entry name" value="Fzo-like conserved region"/>
    <property type="match status" value="1"/>
</dbReference>
<keyword evidence="8" id="KW-0496">Mitochondrion</keyword>
<evidence type="ECO:0000256" key="2">
    <source>
        <dbReference type="ARBA" id="ARBA00022692"/>
    </source>
</evidence>
<dbReference type="GO" id="GO:0005741">
    <property type="term" value="C:mitochondrial outer membrane"/>
    <property type="evidence" value="ECO:0007669"/>
    <property type="project" value="UniProtKB-SubCell"/>
</dbReference>
<evidence type="ECO:0000256" key="8">
    <source>
        <dbReference type="ARBA" id="ARBA00023128"/>
    </source>
</evidence>
<dbReference type="OrthoDB" id="6256226at2759"/>
<dbReference type="PANTHER" id="PTHR10465:SF3">
    <property type="entry name" value="TRANSMEMBRANE GTPASE MARF-RELATED"/>
    <property type="match status" value="1"/>
</dbReference>
<protein>
    <submittedName>
        <fullName evidence="13">Mitofusin-2</fullName>
    </submittedName>
</protein>
<feature type="compositionally biased region" description="Polar residues" evidence="11">
    <location>
        <begin position="28"/>
        <end position="38"/>
    </location>
</feature>
<keyword evidence="5" id="KW-0378">Hydrolase</keyword>
<dbReference type="InterPro" id="IPR030381">
    <property type="entry name" value="G_DYNAMIN_dom"/>
</dbReference>
<dbReference type="Pfam" id="PF04799">
    <property type="entry name" value="Fzo_mitofusin"/>
    <property type="match status" value="1"/>
</dbReference>
<evidence type="ECO:0000313" key="14">
    <source>
        <dbReference type="Proteomes" id="UP000242188"/>
    </source>
</evidence>
<feature type="region of interest" description="Disordered" evidence="11">
    <location>
        <begin position="1"/>
        <end position="39"/>
    </location>
</feature>
<keyword evidence="6" id="KW-1133">Transmembrane helix</keyword>
<dbReference type="Proteomes" id="UP000242188">
    <property type="component" value="Unassembled WGS sequence"/>
</dbReference>
<dbReference type="InterPro" id="IPR027417">
    <property type="entry name" value="P-loop_NTPase"/>
</dbReference>
<dbReference type="SUPFAM" id="SSF52540">
    <property type="entry name" value="P-loop containing nucleoside triphosphate hydrolases"/>
    <property type="match status" value="1"/>
</dbReference>
<keyword evidence="3" id="KW-0547">Nucleotide-binding</keyword>
<accession>A0A210R562</accession>
<proteinExistence type="predicted"/>
<feature type="domain" description="Dynamin-type G" evidence="12">
    <location>
        <begin position="97"/>
        <end position="346"/>
    </location>
</feature>
<dbReference type="FunFam" id="3.40.50.300:FF:000214">
    <property type="entry name" value="Mitofusin 2"/>
    <property type="match status" value="1"/>
</dbReference>
<evidence type="ECO:0000259" key="12">
    <source>
        <dbReference type="PROSITE" id="PS51718"/>
    </source>
</evidence>
<dbReference type="GO" id="GO:0051646">
    <property type="term" value="P:mitochondrion localization"/>
    <property type="evidence" value="ECO:0007669"/>
    <property type="project" value="TreeGrafter"/>
</dbReference>
<gene>
    <name evidence="13" type="ORF">KP79_PYT21541</name>
</gene>
<evidence type="ECO:0000256" key="10">
    <source>
        <dbReference type="ARBA" id="ARBA00023136"/>
    </source>
</evidence>
<keyword evidence="9" id="KW-0342">GTP-binding</keyword>
<dbReference type="InterPro" id="IPR045063">
    <property type="entry name" value="Dynamin_N"/>
</dbReference>
<dbReference type="InterPro" id="IPR027094">
    <property type="entry name" value="Mitofusin_fam"/>
</dbReference>
<evidence type="ECO:0000256" key="1">
    <source>
        <dbReference type="ARBA" id="ARBA00004374"/>
    </source>
</evidence>
<dbReference type="PANTHER" id="PTHR10465">
    <property type="entry name" value="TRANSMEMBRANE GTPASE FZO1"/>
    <property type="match status" value="1"/>
</dbReference>
<name>A0A210R562_MIZYE</name>
<evidence type="ECO:0000256" key="9">
    <source>
        <dbReference type="ARBA" id="ARBA00023134"/>
    </source>
</evidence>
<dbReference type="Gene3D" id="1.20.5.110">
    <property type="match status" value="1"/>
</dbReference>
<organism evidence="13 14">
    <name type="scientific">Mizuhopecten yessoensis</name>
    <name type="common">Japanese scallop</name>
    <name type="synonym">Patinopecten yessoensis</name>
    <dbReference type="NCBI Taxonomy" id="6573"/>
    <lineage>
        <taxon>Eukaryota</taxon>
        <taxon>Metazoa</taxon>
        <taxon>Spiralia</taxon>
        <taxon>Lophotrochozoa</taxon>
        <taxon>Mollusca</taxon>
        <taxon>Bivalvia</taxon>
        <taxon>Autobranchia</taxon>
        <taxon>Pteriomorphia</taxon>
        <taxon>Pectinida</taxon>
        <taxon>Pectinoidea</taxon>
        <taxon>Pectinidae</taxon>
        <taxon>Mizuhopecten</taxon>
    </lineage>
</organism>
<evidence type="ECO:0000256" key="11">
    <source>
        <dbReference type="SAM" id="MobiDB-lite"/>
    </source>
</evidence>
<dbReference type="STRING" id="6573.A0A210R562"/>
<dbReference type="InterPro" id="IPR006884">
    <property type="entry name" value="Fzo/mitofusin_HR2"/>
</dbReference>
<keyword evidence="14" id="KW-1185">Reference proteome</keyword>
<keyword evidence="10" id="KW-0472">Membrane</keyword>
<dbReference type="AlphaFoldDB" id="A0A210R562"/>
<evidence type="ECO:0000256" key="5">
    <source>
        <dbReference type="ARBA" id="ARBA00022801"/>
    </source>
</evidence>
<evidence type="ECO:0000256" key="7">
    <source>
        <dbReference type="ARBA" id="ARBA00023054"/>
    </source>
</evidence>
<evidence type="ECO:0000256" key="4">
    <source>
        <dbReference type="ARBA" id="ARBA00022787"/>
    </source>
</evidence>
<reference evidence="13 14" key="1">
    <citation type="journal article" date="2017" name="Nat. Ecol. Evol.">
        <title>Scallop genome provides insights into evolution of bilaterian karyotype and development.</title>
        <authorList>
            <person name="Wang S."/>
            <person name="Zhang J."/>
            <person name="Jiao W."/>
            <person name="Li J."/>
            <person name="Xun X."/>
            <person name="Sun Y."/>
            <person name="Guo X."/>
            <person name="Huan P."/>
            <person name="Dong B."/>
            <person name="Zhang L."/>
            <person name="Hu X."/>
            <person name="Sun X."/>
            <person name="Wang J."/>
            <person name="Zhao C."/>
            <person name="Wang Y."/>
            <person name="Wang D."/>
            <person name="Huang X."/>
            <person name="Wang R."/>
            <person name="Lv J."/>
            <person name="Li Y."/>
            <person name="Zhang Z."/>
            <person name="Liu B."/>
            <person name="Lu W."/>
            <person name="Hui Y."/>
            <person name="Liang J."/>
            <person name="Zhou Z."/>
            <person name="Hou R."/>
            <person name="Li X."/>
            <person name="Liu Y."/>
            <person name="Li H."/>
            <person name="Ning X."/>
            <person name="Lin Y."/>
            <person name="Zhao L."/>
            <person name="Xing Q."/>
            <person name="Dou J."/>
            <person name="Li Y."/>
            <person name="Mao J."/>
            <person name="Guo H."/>
            <person name="Dou H."/>
            <person name="Li T."/>
            <person name="Mu C."/>
            <person name="Jiang W."/>
            <person name="Fu Q."/>
            <person name="Fu X."/>
            <person name="Miao Y."/>
            <person name="Liu J."/>
            <person name="Yu Q."/>
            <person name="Li R."/>
            <person name="Liao H."/>
            <person name="Li X."/>
            <person name="Kong Y."/>
            <person name="Jiang Z."/>
            <person name="Chourrout D."/>
            <person name="Li R."/>
            <person name="Bao Z."/>
        </authorList>
    </citation>
    <scope>NUCLEOTIDE SEQUENCE [LARGE SCALE GENOMIC DNA]</scope>
    <source>
        <strain evidence="13 14">PY_sf001</strain>
    </source>
</reference>
<dbReference type="GO" id="GO:0003924">
    <property type="term" value="F:GTPase activity"/>
    <property type="evidence" value="ECO:0007669"/>
    <property type="project" value="InterPro"/>
</dbReference>
<dbReference type="PROSITE" id="PS51718">
    <property type="entry name" value="G_DYNAMIN_2"/>
    <property type="match status" value="1"/>
</dbReference>
<comment type="caution">
    <text evidence="13">The sequence shown here is derived from an EMBL/GenBank/DDBJ whole genome shotgun (WGS) entry which is preliminary data.</text>
</comment>
<evidence type="ECO:0000256" key="3">
    <source>
        <dbReference type="ARBA" id="ARBA00022741"/>
    </source>
</evidence>
<dbReference type="GO" id="GO:0005525">
    <property type="term" value="F:GTP binding"/>
    <property type="evidence" value="ECO:0007669"/>
    <property type="project" value="UniProtKB-KW"/>
</dbReference>
<keyword evidence="2" id="KW-0812">Transmembrane</keyword>
<dbReference type="GO" id="GO:0008053">
    <property type="term" value="P:mitochondrial fusion"/>
    <property type="evidence" value="ECO:0007669"/>
    <property type="project" value="InterPro"/>
</dbReference>
<evidence type="ECO:0000313" key="13">
    <source>
        <dbReference type="EMBL" id="OWF56197.1"/>
    </source>
</evidence>
<evidence type="ECO:0000256" key="6">
    <source>
        <dbReference type="ARBA" id="ARBA00022989"/>
    </source>
</evidence>
<dbReference type="Gene3D" id="3.40.50.300">
    <property type="entry name" value="P-loop containing nucleotide triphosphate hydrolases"/>
    <property type="match status" value="1"/>
</dbReference>
<sequence length="764" mass="87002">MSGVLKTLSMEDLEGQQGQGDSMVSGRSLGNGQHSRPQSPLKFFSQAKKTINDIFKEILEYINESRTFLAEHKDGSEEKKHVEEFQGMVRGIIEVLARDHMKCCFFGRTSNGKSSVINAMLRKKILPSGIGHTTNCFLQVEGCDGMEGCLYTEESDEPKSVNSVKQLASALSTAKLKENSLIRILWPKEKCRLLKEDVVFLDSPGIDVTPDLDDWIDKFCLDADVFVLVANSESTLMRTEKNFFHKVSDRLSKPNIFILQNRWDVSVLEEDTDIESVKEQHYQRNVEFLCDELKVANTQEAKNRIYFVSAKEALISRLHEDNQTPTPTGSLQRDFTDRLFEFANFERMFEVCISKSAVKTKFEQHAKKGKTVNSNLREVMEKTYTDSLHQMEESIRVRQETADELDYLEKQLTLLTGDIKDKIRFMVDDVERKVSTALSEEIRRLSSIVDEFERPFHPDQVLLNAYKKELHLFVEGTVCQNLTGRCSTAIEKTIERVETQLTERIAVLLPEETKQQLYSLVPRRDFEIAYRLDCRNLCADFQEDIQFRFSVGLTALMQRFLGKRGTHSVLTGHSNTIPRPMSEGGPQTPIGEFYRPLAPEQNNQVLISMITTFASITSRTTMGAIIVGGLIAKAAGWKVIVVTSGLYGLLYMYERLTWTNKAKERAFKRQYVDYASSKLKLIVDLTSANCSHQVQQELSSTFARLCNQVDLSKNKLQGEIGDLDKSLAHLKEISAKAKLLRNKSDWLDKQLNGFIEEFLVKPDA</sequence>
<dbReference type="Pfam" id="PF00350">
    <property type="entry name" value="Dynamin_N"/>
    <property type="match status" value="1"/>
</dbReference>
<dbReference type="CDD" id="cd09912">
    <property type="entry name" value="DLP_2"/>
    <property type="match status" value="1"/>
</dbReference>
<keyword evidence="7" id="KW-0175">Coiled coil</keyword>
<keyword evidence="4" id="KW-1000">Mitochondrion outer membrane</keyword>
<dbReference type="EMBL" id="NEDP02000262">
    <property type="protein sequence ID" value="OWF56197.1"/>
    <property type="molecule type" value="Genomic_DNA"/>
</dbReference>
<comment type="subcellular location">
    <subcellularLocation>
        <location evidence="1">Mitochondrion outer membrane</location>
        <topology evidence="1">Multi-pass membrane protein</topology>
    </subcellularLocation>
</comment>